<organism evidence="1">
    <name type="scientific">marine metagenome</name>
    <dbReference type="NCBI Taxonomy" id="408172"/>
    <lineage>
        <taxon>unclassified sequences</taxon>
        <taxon>metagenomes</taxon>
        <taxon>ecological metagenomes</taxon>
    </lineage>
</organism>
<gene>
    <name evidence="1" type="ORF">METZ01_LOCUS512762</name>
</gene>
<evidence type="ECO:0000313" key="1">
    <source>
        <dbReference type="EMBL" id="SVE59908.1"/>
    </source>
</evidence>
<proteinExistence type="predicted"/>
<protein>
    <submittedName>
        <fullName evidence="1">Uncharacterized protein</fullName>
    </submittedName>
</protein>
<reference evidence="1" key="1">
    <citation type="submission" date="2018-05" db="EMBL/GenBank/DDBJ databases">
        <authorList>
            <person name="Lanie J.A."/>
            <person name="Ng W.-L."/>
            <person name="Kazmierczak K.M."/>
            <person name="Andrzejewski T.M."/>
            <person name="Davidsen T.M."/>
            <person name="Wayne K.J."/>
            <person name="Tettelin H."/>
            <person name="Glass J.I."/>
            <person name="Rusch D."/>
            <person name="Podicherti R."/>
            <person name="Tsui H.-C.T."/>
            <person name="Winkler M.E."/>
        </authorList>
    </citation>
    <scope>NUCLEOTIDE SEQUENCE</scope>
</reference>
<name>A0A383EUZ3_9ZZZZ</name>
<accession>A0A383EUZ3</accession>
<dbReference type="EMBL" id="UINC01228547">
    <property type="protein sequence ID" value="SVE59908.1"/>
    <property type="molecule type" value="Genomic_DNA"/>
</dbReference>
<dbReference type="AlphaFoldDB" id="A0A383EUZ3"/>
<sequence length="38" mass="4463">MLTKLKGQRFSWAEVHFLNIEKLKETIPQILIVSGRHT</sequence>